<organism evidence="12 13">
    <name type="scientific">Quercus suber</name>
    <name type="common">Cork oak</name>
    <dbReference type="NCBI Taxonomy" id="58331"/>
    <lineage>
        <taxon>Eukaryota</taxon>
        <taxon>Viridiplantae</taxon>
        <taxon>Streptophyta</taxon>
        <taxon>Embryophyta</taxon>
        <taxon>Tracheophyta</taxon>
        <taxon>Spermatophyta</taxon>
        <taxon>Magnoliopsida</taxon>
        <taxon>eudicotyledons</taxon>
        <taxon>Gunneridae</taxon>
        <taxon>Pentapetalae</taxon>
        <taxon>rosids</taxon>
        <taxon>fabids</taxon>
        <taxon>Fagales</taxon>
        <taxon>Fagaceae</taxon>
        <taxon>Quercus</taxon>
    </lineage>
</organism>
<evidence type="ECO:0000256" key="7">
    <source>
        <dbReference type="ARBA" id="ARBA00022989"/>
    </source>
</evidence>
<evidence type="ECO:0000256" key="8">
    <source>
        <dbReference type="ARBA" id="ARBA00023136"/>
    </source>
</evidence>
<evidence type="ECO:0000256" key="10">
    <source>
        <dbReference type="SAM" id="Phobius"/>
    </source>
</evidence>
<feature type="transmembrane region" description="Helical" evidence="10">
    <location>
        <begin position="576"/>
        <end position="598"/>
    </location>
</feature>
<dbReference type="InterPro" id="IPR017871">
    <property type="entry name" value="ABC_transporter-like_CS"/>
</dbReference>
<dbReference type="Gene3D" id="3.40.50.300">
    <property type="entry name" value="P-loop containing nucleotide triphosphate hydrolases"/>
    <property type="match status" value="1"/>
</dbReference>
<dbReference type="CDD" id="cd03213">
    <property type="entry name" value="ABCG_EPDR"/>
    <property type="match status" value="1"/>
</dbReference>
<feature type="compositionally biased region" description="Low complexity" evidence="9">
    <location>
        <begin position="714"/>
        <end position="726"/>
    </location>
</feature>
<evidence type="ECO:0000256" key="5">
    <source>
        <dbReference type="ARBA" id="ARBA00022741"/>
    </source>
</evidence>
<dbReference type="Pfam" id="PF01061">
    <property type="entry name" value="ABC2_membrane"/>
    <property type="match status" value="1"/>
</dbReference>
<evidence type="ECO:0000256" key="2">
    <source>
        <dbReference type="ARBA" id="ARBA00005814"/>
    </source>
</evidence>
<dbReference type="GO" id="GO:0016020">
    <property type="term" value="C:membrane"/>
    <property type="evidence" value="ECO:0007669"/>
    <property type="project" value="UniProtKB-SubCell"/>
</dbReference>
<keyword evidence="7 10" id="KW-1133">Transmembrane helix</keyword>
<dbReference type="PROSITE" id="PS50893">
    <property type="entry name" value="ABC_TRANSPORTER_2"/>
    <property type="match status" value="1"/>
</dbReference>
<feature type="non-terminal residue" evidence="12">
    <location>
        <position position="767"/>
    </location>
</feature>
<dbReference type="AlphaFoldDB" id="A0AAW0L356"/>
<keyword evidence="13" id="KW-1185">Reference proteome</keyword>
<dbReference type="SMART" id="SM00382">
    <property type="entry name" value="AAA"/>
    <property type="match status" value="1"/>
</dbReference>
<reference evidence="12 13" key="1">
    <citation type="journal article" date="2018" name="Sci. Data">
        <title>The draft genome sequence of cork oak.</title>
        <authorList>
            <person name="Ramos A.M."/>
            <person name="Usie A."/>
            <person name="Barbosa P."/>
            <person name="Barros P.M."/>
            <person name="Capote T."/>
            <person name="Chaves I."/>
            <person name="Simoes F."/>
            <person name="Abreu I."/>
            <person name="Carrasquinho I."/>
            <person name="Faro C."/>
            <person name="Guimaraes J.B."/>
            <person name="Mendonca D."/>
            <person name="Nobrega F."/>
            <person name="Rodrigues L."/>
            <person name="Saibo N.J.M."/>
            <person name="Varela M.C."/>
            <person name="Egas C."/>
            <person name="Matos J."/>
            <person name="Miguel C.M."/>
            <person name="Oliveira M.M."/>
            <person name="Ricardo C.P."/>
            <person name="Goncalves S."/>
        </authorList>
    </citation>
    <scope>NUCLEOTIDE SEQUENCE [LARGE SCALE GENOMIC DNA]</scope>
    <source>
        <strain evidence="13">cv. HL8</strain>
    </source>
</reference>
<evidence type="ECO:0000313" key="12">
    <source>
        <dbReference type="EMBL" id="KAK7845670.1"/>
    </source>
</evidence>
<feature type="transmembrane region" description="Helical" evidence="10">
    <location>
        <begin position="500"/>
        <end position="520"/>
    </location>
</feature>
<feature type="region of interest" description="Disordered" evidence="9">
    <location>
        <begin position="1"/>
        <end position="32"/>
    </location>
</feature>
<protein>
    <submittedName>
        <fullName evidence="12">Abc transporter g family member 11</fullName>
    </submittedName>
</protein>
<evidence type="ECO:0000256" key="3">
    <source>
        <dbReference type="ARBA" id="ARBA00022448"/>
    </source>
</evidence>
<dbReference type="InterPro" id="IPR003439">
    <property type="entry name" value="ABC_transporter-like_ATP-bd"/>
</dbReference>
<dbReference type="GO" id="GO:0016887">
    <property type="term" value="F:ATP hydrolysis activity"/>
    <property type="evidence" value="ECO:0007669"/>
    <property type="project" value="InterPro"/>
</dbReference>
<dbReference type="SUPFAM" id="SSF52540">
    <property type="entry name" value="P-loop containing nucleoside triphosphate hydrolases"/>
    <property type="match status" value="1"/>
</dbReference>
<keyword evidence="8 10" id="KW-0472">Membrane</keyword>
<proteinExistence type="inferred from homology"/>
<dbReference type="Pfam" id="PF00005">
    <property type="entry name" value="ABC_tran"/>
    <property type="match status" value="1"/>
</dbReference>
<gene>
    <name evidence="12" type="primary">ABCG11_7</name>
    <name evidence="12" type="ORF">CFP56_009041</name>
</gene>
<dbReference type="Proteomes" id="UP000237347">
    <property type="component" value="Unassembled WGS sequence"/>
</dbReference>
<feature type="region of interest" description="Disordered" evidence="9">
    <location>
        <begin position="705"/>
        <end position="731"/>
    </location>
</feature>
<dbReference type="InterPro" id="IPR052215">
    <property type="entry name" value="Plant_ABCG"/>
</dbReference>
<feature type="transmembrane region" description="Helical" evidence="10">
    <location>
        <begin position="466"/>
        <end position="488"/>
    </location>
</feature>
<dbReference type="PANTHER" id="PTHR48042:SF19">
    <property type="entry name" value="OS09G0472100 PROTEIN"/>
    <property type="match status" value="1"/>
</dbReference>
<accession>A0AAW0L356</accession>
<dbReference type="InterPro" id="IPR003593">
    <property type="entry name" value="AAA+_ATPase"/>
</dbReference>
<sequence length="767" mass="85301">MDSSINVPRWTPNPSPSKSLLKEAETSAGFDDDIEMQSIASGEEDSRSTCTSNKMLFPFSIAHDFAISSAPHVEIHKASSLNSEVTQTLAIEQENHFAFKEVDFVSNRDLGLFLTWKELLVTVPDGKSGRRPILEGLTGYAEPGKMLAIMGPSGCGKSTLLDSLAGRLSSNTQQIGEILINGRKETLAFGTSAYVTQDDTLMTTLTVREAVYYSAQLQLSDSMSRSEKKERAEMTIREMGLQDSMDTRIGGWSIKGLSGGQKRRVSICIEILTRPKLLFLDEPTSGLDSAASFHVMSRIVKLARQDGRTVIASIHQPSSEVFELFSNLCLLSTGINSLFWSRFQWQRSTRFFFLQYIHVKSTLSQLLTLLLVCFKWLPSPTLRNPSDHYLRIIKRTLMQTEEVINILVKSYKSSGTFQKVQQLVSKIYQQKGGSLERKGSQANFITQCLVLTRRSFVNMYRDLGYYWLRLAIYIALCLCVGTIFYDVGFTFGSIQARGSMLMFVAAFLTFMAIGGFPSFVEDMKIFGRERLNGHYGVGAYVIGNTLSSIPYLLIISLIPGAIAYFLVGLQKSFEHFVYFALVLFVCMMLVESLMMIVARIVPDFLMGIITGAGIQGLCGSISVYPLEIRLYSKKNSMDSSSSSSTPVYVPRWTPSPTQTKSLLKEPVTSSVGFHDDLEMQSVASEEEDSTKQMFPFNIAHFTPGPHHLETREASTSSSSSSLRSGSQVTKSFGGEQDNYVAGFVSNREGLFLTWKDLWVTVPDGKKG</sequence>
<keyword evidence="4 10" id="KW-0812">Transmembrane</keyword>
<dbReference type="GO" id="GO:0005524">
    <property type="term" value="F:ATP binding"/>
    <property type="evidence" value="ECO:0007669"/>
    <property type="project" value="UniProtKB-KW"/>
</dbReference>
<evidence type="ECO:0000256" key="9">
    <source>
        <dbReference type="SAM" id="MobiDB-lite"/>
    </source>
</evidence>
<comment type="similarity">
    <text evidence="2">Belongs to the ABC transporter superfamily. ABCG family. Eye pigment precursor importer (TC 3.A.1.204) subfamily.</text>
</comment>
<keyword evidence="6" id="KW-0067">ATP-binding</keyword>
<keyword evidence="5" id="KW-0547">Nucleotide-binding</keyword>
<name>A0AAW0L356_QUESU</name>
<evidence type="ECO:0000256" key="6">
    <source>
        <dbReference type="ARBA" id="ARBA00022840"/>
    </source>
</evidence>
<dbReference type="EMBL" id="PKMF04000166">
    <property type="protein sequence ID" value="KAK7845670.1"/>
    <property type="molecule type" value="Genomic_DNA"/>
</dbReference>
<evidence type="ECO:0000256" key="4">
    <source>
        <dbReference type="ARBA" id="ARBA00022692"/>
    </source>
</evidence>
<dbReference type="GO" id="GO:0140359">
    <property type="term" value="F:ABC-type transporter activity"/>
    <property type="evidence" value="ECO:0007669"/>
    <property type="project" value="InterPro"/>
</dbReference>
<feature type="domain" description="ABC transporter" evidence="11">
    <location>
        <begin position="114"/>
        <end position="358"/>
    </location>
</feature>
<dbReference type="PANTHER" id="PTHR48042">
    <property type="entry name" value="ABC TRANSPORTER G FAMILY MEMBER 11"/>
    <property type="match status" value="1"/>
</dbReference>
<keyword evidence="3" id="KW-0813">Transport</keyword>
<evidence type="ECO:0000313" key="13">
    <source>
        <dbReference type="Proteomes" id="UP000237347"/>
    </source>
</evidence>
<feature type="transmembrane region" description="Helical" evidence="10">
    <location>
        <begin position="604"/>
        <end position="626"/>
    </location>
</feature>
<dbReference type="InterPro" id="IPR013525">
    <property type="entry name" value="ABC2_TM"/>
</dbReference>
<evidence type="ECO:0000259" key="11">
    <source>
        <dbReference type="PROSITE" id="PS50893"/>
    </source>
</evidence>
<dbReference type="InterPro" id="IPR027417">
    <property type="entry name" value="P-loop_NTPase"/>
</dbReference>
<dbReference type="PROSITE" id="PS00211">
    <property type="entry name" value="ABC_TRANSPORTER_1"/>
    <property type="match status" value="1"/>
</dbReference>
<evidence type="ECO:0000256" key="1">
    <source>
        <dbReference type="ARBA" id="ARBA00004141"/>
    </source>
</evidence>
<comment type="caution">
    <text evidence="12">The sequence shown here is derived from an EMBL/GenBank/DDBJ whole genome shotgun (WGS) entry which is preliminary data.</text>
</comment>
<comment type="subcellular location">
    <subcellularLocation>
        <location evidence="1">Membrane</location>
        <topology evidence="1">Multi-pass membrane protein</topology>
    </subcellularLocation>
</comment>
<feature type="transmembrane region" description="Helical" evidence="10">
    <location>
        <begin position="549"/>
        <end position="569"/>
    </location>
</feature>